<evidence type="ECO:0000313" key="2">
    <source>
        <dbReference type="WBParaSite" id="PgR033_g021_t02"/>
    </source>
</evidence>
<dbReference type="WBParaSite" id="PgR033_g021_t02">
    <property type="protein sequence ID" value="PgR033_g021_t02"/>
    <property type="gene ID" value="PgR033_g021"/>
</dbReference>
<proteinExistence type="predicted"/>
<dbReference type="Proteomes" id="UP000887569">
    <property type="component" value="Unplaced"/>
</dbReference>
<name>A0A915BBH2_PARUN</name>
<accession>A0A915BBH2</accession>
<protein>
    <submittedName>
        <fullName evidence="2">Ovule protein</fullName>
    </submittedName>
</protein>
<dbReference type="AlphaFoldDB" id="A0A915BBH2"/>
<evidence type="ECO:0000313" key="1">
    <source>
        <dbReference type="Proteomes" id="UP000887569"/>
    </source>
</evidence>
<organism evidence="1 2">
    <name type="scientific">Parascaris univalens</name>
    <name type="common">Nematode worm</name>
    <dbReference type="NCBI Taxonomy" id="6257"/>
    <lineage>
        <taxon>Eukaryota</taxon>
        <taxon>Metazoa</taxon>
        <taxon>Ecdysozoa</taxon>
        <taxon>Nematoda</taxon>
        <taxon>Chromadorea</taxon>
        <taxon>Rhabditida</taxon>
        <taxon>Spirurina</taxon>
        <taxon>Ascaridomorpha</taxon>
        <taxon>Ascaridoidea</taxon>
        <taxon>Ascarididae</taxon>
        <taxon>Parascaris</taxon>
    </lineage>
</organism>
<keyword evidence="1" id="KW-1185">Reference proteome</keyword>
<sequence>MNSVGLSKPRTLKMATLVFLQGQGRRLTKLAKDRSPTDKRPPTKVSQCLYGVLLQRISFVDTNSCSLSFQSDT</sequence>
<reference evidence="2" key="1">
    <citation type="submission" date="2022-11" db="UniProtKB">
        <authorList>
            <consortium name="WormBaseParasite"/>
        </authorList>
    </citation>
    <scope>IDENTIFICATION</scope>
</reference>